<gene>
    <name evidence="3" type="ORF">CI238_08260</name>
</gene>
<protein>
    <submittedName>
        <fullName evidence="3">Alpha beta hydrolase</fullName>
    </submittedName>
</protein>
<dbReference type="InterPro" id="IPR029058">
    <property type="entry name" value="AB_hydrolase_fold"/>
</dbReference>
<comment type="caution">
    <text evidence="3">The sequence shown here is derived from an EMBL/GenBank/DDBJ whole genome shotgun (WGS) entry which is preliminary data.</text>
</comment>
<proteinExistence type="predicted"/>
<dbReference type="Gene3D" id="3.40.50.1820">
    <property type="entry name" value="alpha/beta hydrolase"/>
    <property type="match status" value="1"/>
</dbReference>
<accession>A0A162QBA6</accession>
<evidence type="ECO:0000259" key="2">
    <source>
        <dbReference type="Pfam" id="PF00561"/>
    </source>
</evidence>
<dbReference type="Proteomes" id="UP000076584">
    <property type="component" value="Unassembled WGS sequence"/>
</dbReference>
<evidence type="ECO:0000313" key="3">
    <source>
        <dbReference type="EMBL" id="KZL88339.1"/>
    </source>
</evidence>
<keyword evidence="3" id="KW-0378">Hydrolase</keyword>
<organism evidence="3 4">
    <name type="scientific">Colletotrichum incanum</name>
    <name type="common">Soybean anthracnose fungus</name>
    <dbReference type="NCBI Taxonomy" id="1573173"/>
    <lineage>
        <taxon>Eukaryota</taxon>
        <taxon>Fungi</taxon>
        <taxon>Dikarya</taxon>
        <taxon>Ascomycota</taxon>
        <taxon>Pezizomycotina</taxon>
        <taxon>Sordariomycetes</taxon>
        <taxon>Hypocreomycetidae</taxon>
        <taxon>Glomerellales</taxon>
        <taxon>Glomerellaceae</taxon>
        <taxon>Colletotrichum</taxon>
        <taxon>Colletotrichum spaethianum species complex</taxon>
    </lineage>
</organism>
<feature type="domain" description="AB hydrolase-1" evidence="2">
    <location>
        <begin position="109"/>
        <end position="367"/>
    </location>
</feature>
<dbReference type="AlphaFoldDB" id="A0A162QBA6"/>
<dbReference type="InterPro" id="IPR000073">
    <property type="entry name" value="AB_hydrolase_1"/>
</dbReference>
<dbReference type="STRING" id="1573173.A0A162QBA6"/>
<reference evidence="3 4" key="1">
    <citation type="submission" date="2015-06" db="EMBL/GenBank/DDBJ databases">
        <title>Survival trade-offs in plant roots during colonization by closely related pathogenic and mutualistic fungi.</title>
        <authorList>
            <person name="Hacquard S."/>
            <person name="Kracher B."/>
            <person name="Hiruma K."/>
            <person name="Weinman A."/>
            <person name="Muench P."/>
            <person name="Garrido Oter R."/>
            <person name="Ver Loren van Themaat E."/>
            <person name="Dallerey J.-F."/>
            <person name="Damm U."/>
            <person name="Henrissat B."/>
            <person name="Lespinet O."/>
            <person name="Thon M."/>
            <person name="Kemen E."/>
            <person name="McHardy A.C."/>
            <person name="Schulze-Lefert P."/>
            <person name="O'Connell R.J."/>
        </authorList>
    </citation>
    <scope>NUCLEOTIDE SEQUENCE [LARGE SCALE GENOMIC DNA]</scope>
    <source>
        <strain evidence="3 4">MAFF 238704</strain>
    </source>
</reference>
<sequence>RIFSTNTLITSFHHGISTRFIRLSYKYEHQEMCDGELLIPHTPLASAMMLISYLQSFLLGSKKPETIAENPLSTSSESRLVPEKDTSDTLTLPDGRKLGFAQFGLPTGKPIFYCHGLPGSRVEAGHLHEAALDLGARIIATDRPGMGLSTFQPKRTLLDHPKDLEHLAAHLKLEEYGVMGVSGGGPYALACAALIPREKLKCVLIVCGIGPPDIGMAGAGWFHWLGFTYGWRYTPRLAGWFFHWQGRFNLSDEKRLELQLKEAEKNKATVPKQELGIWTNSEIVGRMVMTSRQYYAQGIDGVSHDGYLDGTEFGFRIEDIRSNLPVRLWYGKEDTFVPLNHGKQIAKRLGDSAHLRVEDDTHASIFFRWRREILADLLGNM</sequence>
<dbReference type="PANTHER" id="PTHR45763:SF46">
    <property type="entry name" value="AB HYDROLASE-1 DOMAIN-CONTAINING PROTEIN"/>
    <property type="match status" value="1"/>
</dbReference>
<keyword evidence="4" id="KW-1185">Reference proteome</keyword>
<dbReference type="SUPFAM" id="SSF53474">
    <property type="entry name" value="alpha/beta-Hydrolases"/>
    <property type="match status" value="1"/>
</dbReference>
<dbReference type="EMBL" id="LFIW01000010">
    <property type="protein sequence ID" value="KZL88339.1"/>
    <property type="molecule type" value="Genomic_DNA"/>
</dbReference>
<feature type="non-terminal residue" evidence="3">
    <location>
        <position position="1"/>
    </location>
</feature>
<dbReference type="Pfam" id="PF00561">
    <property type="entry name" value="Abhydrolase_1"/>
    <property type="match status" value="1"/>
</dbReference>
<dbReference type="PANTHER" id="PTHR45763">
    <property type="entry name" value="HYDROLASE, ALPHA/BETA FOLD FAMILY PROTEIN, EXPRESSED-RELATED"/>
    <property type="match status" value="1"/>
</dbReference>
<evidence type="ECO:0000256" key="1">
    <source>
        <dbReference type="SAM" id="MobiDB-lite"/>
    </source>
</evidence>
<name>A0A162QBA6_COLIC</name>
<evidence type="ECO:0000313" key="4">
    <source>
        <dbReference type="Proteomes" id="UP000076584"/>
    </source>
</evidence>
<feature type="region of interest" description="Disordered" evidence="1">
    <location>
        <begin position="69"/>
        <end position="88"/>
    </location>
</feature>
<dbReference type="GO" id="GO:0016787">
    <property type="term" value="F:hydrolase activity"/>
    <property type="evidence" value="ECO:0007669"/>
    <property type="project" value="UniProtKB-KW"/>
</dbReference>